<protein>
    <submittedName>
        <fullName evidence="1">Uncharacterized protein</fullName>
    </submittedName>
</protein>
<dbReference type="Proteomes" id="UP000292543">
    <property type="component" value="Segment"/>
</dbReference>
<reference evidence="1 2" key="1">
    <citation type="submission" date="2019-02" db="EMBL/GenBank/DDBJ databases">
        <authorList>
            <person name="Martinez-Pineda D."/>
            <person name="Wolyniak M.J."/>
            <person name="Kistler A."/>
            <person name="Garlena R.A."/>
            <person name="Russell D.A."/>
            <person name="Pope W.H."/>
            <person name="Jacobs-Sera D."/>
            <person name="Hatfull G.F."/>
        </authorList>
    </citation>
    <scope>NUCLEOTIDE SEQUENCE [LARGE SCALE GENOMIC DNA]</scope>
</reference>
<dbReference type="RefSeq" id="YP_010060334.1">
    <property type="nucleotide sequence ID" value="NC_054770.1"/>
</dbReference>
<gene>
    <name evidence="1" type="primary">58</name>
    <name evidence="1" type="ORF">SEA_VERACRUZ_58</name>
</gene>
<dbReference type="EMBL" id="MK524496">
    <property type="protein sequence ID" value="QBI96942.1"/>
    <property type="molecule type" value="Genomic_DNA"/>
</dbReference>
<accession>A0A481VSV5</accession>
<organism evidence="1 2">
    <name type="scientific">Mycobacterium phage Veracruz</name>
    <dbReference type="NCBI Taxonomy" id="2530154"/>
    <lineage>
        <taxon>Viruses</taxon>
        <taxon>Duplodnaviria</taxon>
        <taxon>Heunggongvirae</taxon>
        <taxon>Uroviricota</taxon>
        <taxon>Caudoviricetes</taxon>
        <taxon>Veracruzvirus</taxon>
        <taxon>Veracruzvirus veracruz</taxon>
    </lineage>
</organism>
<keyword evidence="2" id="KW-1185">Reference proteome</keyword>
<proteinExistence type="predicted"/>
<evidence type="ECO:0000313" key="2">
    <source>
        <dbReference type="Proteomes" id="UP000292543"/>
    </source>
</evidence>
<evidence type="ECO:0000313" key="1">
    <source>
        <dbReference type="EMBL" id="QBI96942.1"/>
    </source>
</evidence>
<sequence length="45" mass="5419">MYYRIEAIVKSDRDEDNLGLYTEGVLEGHFDVKDLSVYEIHYHER</sequence>
<dbReference type="KEGG" id="vg:64868219"/>
<dbReference type="GeneID" id="64868219"/>
<name>A0A481VSV5_9CAUD</name>